<evidence type="ECO:0000313" key="3">
    <source>
        <dbReference type="Proteomes" id="UP000783742"/>
    </source>
</evidence>
<dbReference type="RefSeq" id="WP_216549407.1">
    <property type="nucleotide sequence ID" value="NZ_JAHLQO010000004.1"/>
</dbReference>
<accession>A0ABS6FJY0</accession>
<dbReference type="Proteomes" id="UP000783742">
    <property type="component" value="Unassembled WGS sequence"/>
</dbReference>
<keyword evidence="1" id="KW-0175">Coiled coil</keyword>
<dbReference type="EMBL" id="JAHLQO010000004">
    <property type="protein sequence ID" value="MBU5669571.1"/>
    <property type="molecule type" value="Genomic_DNA"/>
</dbReference>
<name>A0ABS6FJY0_9FIRM</name>
<reference evidence="2 3" key="1">
    <citation type="submission" date="2021-06" db="EMBL/GenBank/DDBJ databases">
        <authorList>
            <person name="Sun Q."/>
            <person name="Li D."/>
        </authorList>
    </citation>
    <scope>NUCLEOTIDE SEQUENCE [LARGE SCALE GENOMIC DNA]</scope>
    <source>
        <strain evidence="2 3">MSJ-1</strain>
    </source>
</reference>
<feature type="coiled-coil region" evidence="1">
    <location>
        <begin position="16"/>
        <end position="78"/>
    </location>
</feature>
<organism evidence="2 3">
    <name type="scientific">Peptoniphilus ovalis</name>
    <dbReference type="NCBI Taxonomy" id="2841503"/>
    <lineage>
        <taxon>Bacteria</taxon>
        <taxon>Bacillati</taxon>
        <taxon>Bacillota</taxon>
        <taxon>Tissierellia</taxon>
        <taxon>Tissierellales</taxon>
        <taxon>Peptoniphilaceae</taxon>
        <taxon>Peptoniphilus</taxon>
    </lineage>
</organism>
<gene>
    <name evidence="2" type="ORF">KQI68_06920</name>
</gene>
<dbReference type="InterPro" id="IPR008840">
    <property type="entry name" value="Sipho_Gp157"/>
</dbReference>
<keyword evidence="3" id="KW-1185">Reference proteome</keyword>
<sequence length="159" mass="18769">MSEFTLYELTDMYRNLKDLDLTDEELQQSLNNIEDEIEIKAENIAKVIKENNGYIDLLKEEEKRLADKRKAIENRQNYLKDYIETSMIATDKRKFKTNLFSFNIQKNPASVKWEDETKIPVEFIKTETKVMKKELKEAVQNGLEIEGVELVSTESLRIR</sequence>
<proteinExistence type="predicted"/>
<evidence type="ECO:0000256" key="1">
    <source>
        <dbReference type="SAM" id="Coils"/>
    </source>
</evidence>
<protein>
    <submittedName>
        <fullName evidence="2">Siphovirus Gp157 family protein</fullName>
    </submittedName>
</protein>
<dbReference type="Pfam" id="PF05565">
    <property type="entry name" value="Sipho_Gp157"/>
    <property type="match status" value="1"/>
</dbReference>
<evidence type="ECO:0000313" key="2">
    <source>
        <dbReference type="EMBL" id="MBU5669571.1"/>
    </source>
</evidence>
<comment type="caution">
    <text evidence="2">The sequence shown here is derived from an EMBL/GenBank/DDBJ whole genome shotgun (WGS) entry which is preliminary data.</text>
</comment>